<dbReference type="GO" id="GO:0005886">
    <property type="term" value="C:plasma membrane"/>
    <property type="evidence" value="ECO:0007669"/>
    <property type="project" value="UniProtKB-SubCell"/>
</dbReference>
<feature type="transmembrane region" description="Helical" evidence="7">
    <location>
        <begin position="380"/>
        <end position="402"/>
    </location>
</feature>
<dbReference type="PANTHER" id="PTHR43549:SF3">
    <property type="entry name" value="MULTIDRUG RESISTANCE PROTEIN YPNP-RELATED"/>
    <property type="match status" value="1"/>
</dbReference>
<feature type="transmembrane region" description="Helical" evidence="7">
    <location>
        <begin position="227"/>
        <end position="244"/>
    </location>
</feature>
<dbReference type="InterPro" id="IPR002528">
    <property type="entry name" value="MATE_fam"/>
</dbReference>
<dbReference type="PIRSF" id="PIRSF006603">
    <property type="entry name" value="DinF"/>
    <property type="match status" value="1"/>
</dbReference>
<feature type="transmembrane region" description="Helical" evidence="7">
    <location>
        <begin position="88"/>
        <end position="111"/>
    </location>
</feature>
<feature type="transmembrane region" description="Helical" evidence="7">
    <location>
        <begin position="187"/>
        <end position="206"/>
    </location>
</feature>
<name>A0A8J2U4M9_9GAMM</name>
<feature type="transmembrane region" description="Helical" evidence="7">
    <location>
        <begin position="307"/>
        <end position="330"/>
    </location>
</feature>
<keyword evidence="2" id="KW-0813">Transport</keyword>
<dbReference type="InterPro" id="IPR052031">
    <property type="entry name" value="Membrane_Transporter-Flippase"/>
</dbReference>
<proteinExistence type="predicted"/>
<keyword evidence="5 7" id="KW-1133">Transmembrane helix</keyword>
<dbReference type="EMBL" id="BMDX01000006">
    <property type="protein sequence ID" value="GGA75416.1"/>
    <property type="molecule type" value="Genomic_DNA"/>
</dbReference>
<feature type="transmembrane region" description="Helical" evidence="7">
    <location>
        <begin position="350"/>
        <end position="368"/>
    </location>
</feature>
<reference evidence="9" key="1">
    <citation type="journal article" date="2019" name="Int. J. Syst. Evol. Microbiol.">
        <title>The Global Catalogue of Microorganisms (GCM) 10K type strain sequencing project: providing services to taxonomists for standard genome sequencing and annotation.</title>
        <authorList>
            <consortium name="The Broad Institute Genomics Platform"/>
            <consortium name="The Broad Institute Genome Sequencing Center for Infectious Disease"/>
            <person name="Wu L."/>
            <person name="Ma J."/>
        </authorList>
    </citation>
    <scope>NUCLEOTIDE SEQUENCE [LARGE SCALE GENOMIC DNA]</scope>
    <source>
        <strain evidence="9">CGMCC 1.10130</strain>
    </source>
</reference>
<dbReference type="OrthoDB" id="9806302at2"/>
<evidence type="ECO:0000256" key="4">
    <source>
        <dbReference type="ARBA" id="ARBA00022692"/>
    </source>
</evidence>
<keyword evidence="6 7" id="KW-0472">Membrane</keyword>
<evidence type="ECO:0000256" key="3">
    <source>
        <dbReference type="ARBA" id="ARBA00022475"/>
    </source>
</evidence>
<evidence type="ECO:0000313" key="9">
    <source>
        <dbReference type="Proteomes" id="UP000619743"/>
    </source>
</evidence>
<feature type="transmembrane region" description="Helical" evidence="7">
    <location>
        <begin position="131"/>
        <end position="149"/>
    </location>
</feature>
<dbReference type="Pfam" id="PF01554">
    <property type="entry name" value="MatE"/>
    <property type="match status" value="2"/>
</dbReference>
<feature type="transmembrane region" description="Helical" evidence="7">
    <location>
        <begin position="264"/>
        <end position="286"/>
    </location>
</feature>
<accession>A0A8J2U4M9</accession>
<keyword evidence="4 7" id="KW-0812">Transmembrane</keyword>
<dbReference type="PANTHER" id="PTHR43549">
    <property type="entry name" value="MULTIDRUG RESISTANCE PROTEIN YPNP-RELATED"/>
    <property type="match status" value="1"/>
</dbReference>
<dbReference type="GO" id="GO:0042910">
    <property type="term" value="F:xenobiotic transmembrane transporter activity"/>
    <property type="evidence" value="ECO:0007669"/>
    <property type="project" value="InterPro"/>
</dbReference>
<feature type="transmembrane region" description="Helical" evidence="7">
    <location>
        <begin position="12"/>
        <end position="32"/>
    </location>
</feature>
<organism evidence="8 9">
    <name type="scientific">Neiella marina</name>
    <dbReference type="NCBI Taxonomy" id="508461"/>
    <lineage>
        <taxon>Bacteria</taxon>
        <taxon>Pseudomonadati</taxon>
        <taxon>Pseudomonadota</taxon>
        <taxon>Gammaproteobacteria</taxon>
        <taxon>Alteromonadales</taxon>
        <taxon>Echinimonadaceae</taxon>
        <taxon>Neiella</taxon>
    </lineage>
</organism>
<evidence type="ECO:0000313" key="8">
    <source>
        <dbReference type="EMBL" id="GGA75416.1"/>
    </source>
</evidence>
<dbReference type="AlphaFoldDB" id="A0A8J2U4M9"/>
<protein>
    <submittedName>
        <fullName evidence="8">MATE family efflux transporter</fullName>
    </submittedName>
</protein>
<comment type="subcellular location">
    <subcellularLocation>
        <location evidence="1">Cell inner membrane</location>
        <topology evidence="1">Multi-pass membrane protein</topology>
    </subcellularLocation>
</comment>
<comment type="caution">
    <text evidence="8">The sequence shown here is derived from an EMBL/GenBank/DDBJ whole genome shotgun (WGS) entry which is preliminary data.</text>
</comment>
<keyword evidence="9" id="KW-1185">Reference proteome</keyword>
<gene>
    <name evidence="8" type="ORF">GCM10011369_16610</name>
</gene>
<dbReference type="InterPro" id="IPR048279">
    <property type="entry name" value="MdtK-like"/>
</dbReference>
<feature type="transmembrane region" description="Helical" evidence="7">
    <location>
        <begin position="161"/>
        <end position="181"/>
    </location>
</feature>
<evidence type="ECO:0000256" key="2">
    <source>
        <dbReference type="ARBA" id="ARBA00022448"/>
    </source>
</evidence>
<feature type="transmembrane region" description="Helical" evidence="7">
    <location>
        <begin position="52"/>
        <end position="76"/>
    </location>
</feature>
<evidence type="ECO:0000256" key="6">
    <source>
        <dbReference type="ARBA" id="ARBA00023136"/>
    </source>
</evidence>
<dbReference type="Proteomes" id="UP000619743">
    <property type="component" value="Unassembled WGS sequence"/>
</dbReference>
<dbReference type="RefSeq" id="WP_087505358.1">
    <property type="nucleotide sequence ID" value="NZ_BMDX01000006.1"/>
</dbReference>
<evidence type="ECO:0000256" key="7">
    <source>
        <dbReference type="SAM" id="Phobius"/>
    </source>
</evidence>
<evidence type="ECO:0000256" key="1">
    <source>
        <dbReference type="ARBA" id="ARBA00004429"/>
    </source>
</evidence>
<feature type="transmembrane region" description="Helical" evidence="7">
    <location>
        <begin position="408"/>
        <end position="427"/>
    </location>
</feature>
<dbReference type="GO" id="GO:0015297">
    <property type="term" value="F:antiporter activity"/>
    <property type="evidence" value="ECO:0007669"/>
    <property type="project" value="InterPro"/>
</dbReference>
<dbReference type="NCBIfam" id="TIGR00797">
    <property type="entry name" value="matE"/>
    <property type="match status" value="1"/>
</dbReference>
<evidence type="ECO:0000256" key="5">
    <source>
        <dbReference type="ARBA" id="ARBA00022989"/>
    </source>
</evidence>
<keyword evidence="3" id="KW-1003">Cell membrane</keyword>
<sequence length="443" mass="47319">MTEATKSLASKLYQMTLPMIVGVLAIMSYQLVDSAFIGQLGVKPLAVVGFTIPVYQLIIGIQVGVGIATTAVISRVLGANDQHQAKQLGSLVVAIGGLLIGLLCVMIWLFQRPILTMLGAEQELLPLASSYWLPWLISAWLGALLYYGYSIYRAHGYTKAPGVVMVISSIINVILDPLFIFTFDMGIAGAAWATIVSFIAGCIIIYPRVIANQWLTLQINIGESLRGLNCLSAIMIPAMASQFIPPTSAMAATAIVASFGENVMAAWGLGTRIEYFSIIVVLALTMAMPPMIGRFRGANDFDSIHRLVVIAVCFVAGFQLLMALTTMVLSQPIGRLLTSDPTVAAIVGDYLWSVPLSYGALGICMVLVSAANAMGKPATALLTSLLRLLCCYLPCLWIGARWGGINGVFWGAAVGNFAAGIVSWQLYRTALRSLRATITPATA</sequence>